<evidence type="ECO:0000313" key="2">
    <source>
        <dbReference type="Proteomes" id="UP000438429"/>
    </source>
</evidence>
<dbReference type="EMBL" id="VEVO01000001">
    <property type="protein sequence ID" value="KAF0046965.1"/>
    <property type="molecule type" value="Genomic_DNA"/>
</dbReference>
<comment type="caution">
    <text evidence="1">The sequence shown here is derived from an EMBL/GenBank/DDBJ whole genome shotgun (WGS) entry which is preliminary data.</text>
</comment>
<reference evidence="1 2" key="1">
    <citation type="submission" date="2019-06" db="EMBL/GenBank/DDBJ databases">
        <title>Draft genomes of female and male turbot (Scophthalmus maximus).</title>
        <authorList>
            <person name="Xu H."/>
            <person name="Xu X.-W."/>
            <person name="Shao C."/>
            <person name="Chen S."/>
        </authorList>
    </citation>
    <scope>NUCLEOTIDE SEQUENCE [LARGE SCALE GENOMIC DNA]</scope>
    <source>
        <strain evidence="1">Ysfricsl-2016a</strain>
        <tissue evidence="1">Blood</tissue>
    </source>
</reference>
<organism evidence="1 2">
    <name type="scientific">Scophthalmus maximus</name>
    <name type="common">Turbot</name>
    <name type="synonym">Psetta maxima</name>
    <dbReference type="NCBI Taxonomy" id="52904"/>
    <lineage>
        <taxon>Eukaryota</taxon>
        <taxon>Metazoa</taxon>
        <taxon>Chordata</taxon>
        <taxon>Craniata</taxon>
        <taxon>Vertebrata</taxon>
        <taxon>Euteleostomi</taxon>
        <taxon>Actinopterygii</taxon>
        <taxon>Neopterygii</taxon>
        <taxon>Teleostei</taxon>
        <taxon>Neoteleostei</taxon>
        <taxon>Acanthomorphata</taxon>
        <taxon>Carangaria</taxon>
        <taxon>Pleuronectiformes</taxon>
        <taxon>Pleuronectoidei</taxon>
        <taxon>Scophthalmidae</taxon>
        <taxon>Scophthalmus</taxon>
    </lineage>
</organism>
<evidence type="ECO:0000313" key="1">
    <source>
        <dbReference type="EMBL" id="KAF0046965.1"/>
    </source>
</evidence>
<protein>
    <submittedName>
        <fullName evidence="1">Uncharacterized protein</fullName>
    </submittedName>
</protein>
<dbReference type="AlphaFoldDB" id="A0A6A4TNU9"/>
<proteinExistence type="predicted"/>
<accession>A0A6A4TNU9</accession>
<gene>
    <name evidence="1" type="ORF">F2P81_000598</name>
</gene>
<name>A0A6A4TNU9_SCOMX</name>
<sequence>MCKKSPAGFKWKSSTATLDYEKVVACNFDDIYKSNRFAFSAAKIRNKSLHVAASRAAFKGLSKRSQQTDFRLHGVQRNAQHLLAVIPPHIILVGNRAVITGDAVSAAVPTQECKHPRNSSKNSQLRTFLECPNEPSPLCLQFQTDGNPAICPASVSLSGLFWGHTEEQRELEEFSSP</sequence>
<dbReference type="Proteomes" id="UP000438429">
    <property type="component" value="Unassembled WGS sequence"/>
</dbReference>